<keyword evidence="2" id="KW-0813">Transport</keyword>
<comment type="subcellular location">
    <subcellularLocation>
        <location evidence="1">Cell inner membrane</location>
        <topology evidence="1">Multi-pass membrane protein</topology>
    </subcellularLocation>
</comment>
<evidence type="ECO:0000256" key="2">
    <source>
        <dbReference type="ARBA" id="ARBA00022448"/>
    </source>
</evidence>
<evidence type="ECO:0000256" key="4">
    <source>
        <dbReference type="ARBA" id="ARBA00022519"/>
    </source>
</evidence>
<dbReference type="Pfam" id="PF04290">
    <property type="entry name" value="DctQ"/>
    <property type="match status" value="1"/>
</dbReference>
<keyword evidence="12" id="KW-1185">Reference proteome</keyword>
<evidence type="ECO:0000313" key="11">
    <source>
        <dbReference type="EMBL" id="WBW50171.1"/>
    </source>
</evidence>
<protein>
    <submittedName>
        <fullName evidence="11">TRAP transporter small permease</fullName>
    </submittedName>
</protein>
<reference evidence="11 12" key="1">
    <citation type="submission" date="2023-01" db="EMBL/GenBank/DDBJ databases">
        <authorList>
            <person name="Lee S.H."/>
            <person name="Jung H.S."/>
            <person name="Yun J.U."/>
        </authorList>
    </citation>
    <scope>NUCLEOTIDE SEQUENCE [LARGE SCALE GENOMIC DNA]</scope>
    <source>
        <strain evidence="11 12">CBA3646</strain>
    </source>
</reference>
<keyword evidence="3" id="KW-1003">Cell membrane</keyword>
<dbReference type="InterPro" id="IPR007387">
    <property type="entry name" value="TRAP_DctQ"/>
</dbReference>
<keyword evidence="7 9" id="KW-0472">Membrane</keyword>
<dbReference type="RefSeq" id="WP_271191702.1">
    <property type="nucleotide sequence ID" value="NZ_CP115667.1"/>
</dbReference>
<organism evidence="11 12">
    <name type="scientific">Peptoniphilus equinus</name>
    <dbReference type="NCBI Taxonomy" id="3016343"/>
    <lineage>
        <taxon>Bacteria</taxon>
        <taxon>Bacillati</taxon>
        <taxon>Bacillota</taxon>
        <taxon>Tissierellia</taxon>
        <taxon>Tissierellales</taxon>
        <taxon>Peptoniphilaceae</taxon>
        <taxon>Peptoniphilus</taxon>
    </lineage>
</organism>
<dbReference type="Proteomes" id="UP001210339">
    <property type="component" value="Chromosome"/>
</dbReference>
<feature type="transmembrane region" description="Helical" evidence="9">
    <location>
        <begin position="48"/>
        <end position="66"/>
    </location>
</feature>
<keyword evidence="4" id="KW-0997">Cell inner membrane</keyword>
<evidence type="ECO:0000256" key="3">
    <source>
        <dbReference type="ARBA" id="ARBA00022475"/>
    </source>
</evidence>
<dbReference type="EMBL" id="CP115667">
    <property type="protein sequence ID" value="WBW50171.1"/>
    <property type="molecule type" value="Genomic_DNA"/>
</dbReference>
<name>A0ABY7QUQ7_9FIRM</name>
<dbReference type="PANTHER" id="PTHR35011:SF2">
    <property type="entry name" value="2,3-DIKETO-L-GULONATE TRAP TRANSPORTER SMALL PERMEASE PROTEIN YIAM"/>
    <property type="match status" value="1"/>
</dbReference>
<dbReference type="PANTHER" id="PTHR35011">
    <property type="entry name" value="2,3-DIKETO-L-GULONATE TRAP TRANSPORTER SMALL PERMEASE PROTEIN YIAM"/>
    <property type="match status" value="1"/>
</dbReference>
<feature type="domain" description="Tripartite ATP-independent periplasmic transporters DctQ component" evidence="10">
    <location>
        <begin position="24"/>
        <end position="151"/>
    </location>
</feature>
<evidence type="ECO:0000256" key="9">
    <source>
        <dbReference type="SAM" id="Phobius"/>
    </source>
</evidence>
<evidence type="ECO:0000256" key="5">
    <source>
        <dbReference type="ARBA" id="ARBA00022692"/>
    </source>
</evidence>
<evidence type="ECO:0000313" key="12">
    <source>
        <dbReference type="Proteomes" id="UP001210339"/>
    </source>
</evidence>
<evidence type="ECO:0000256" key="1">
    <source>
        <dbReference type="ARBA" id="ARBA00004429"/>
    </source>
</evidence>
<feature type="transmembrane region" description="Helical" evidence="9">
    <location>
        <begin position="128"/>
        <end position="148"/>
    </location>
</feature>
<feature type="transmembrane region" description="Helical" evidence="9">
    <location>
        <begin position="15"/>
        <end position="36"/>
    </location>
</feature>
<proteinExistence type="inferred from homology"/>
<comment type="similarity">
    <text evidence="8">Belongs to the TRAP transporter small permease family.</text>
</comment>
<keyword evidence="5 9" id="KW-0812">Transmembrane</keyword>
<evidence type="ECO:0000256" key="8">
    <source>
        <dbReference type="ARBA" id="ARBA00038436"/>
    </source>
</evidence>
<dbReference type="InterPro" id="IPR055348">
    <property type="entry name" value="DctQ"/>
</dbReference>
<accession>A0ABY7QUQ7</accession>
<gene>
    <name evidence="11" type="ORF">O6R05_01015</name>
</gene>
<evidence type="ECO:0000256" key="7">
    <source>
        <dbReference type="ARBA" id="ARBA00023136"/>
    </source>
</evidence>
<keyword evidence="6 9" id="KW-1133">Transmembrane helix</keyword>
<feature type="transmembrane region" description="Helical" evidence="9">
    <location>
        <begin position="87"/>
        <end position="108"/>
    </location>
</feature>
<sequence length="175" mass="20226">MKKFFKLYDELEEKLLVFSLVFSVVLISFQIIMRYIFNASVSWSEELARYLFIWQTWLGVSIAFHYHEHIKVDLIFTLFKSAGFKKVIDVIIQLIWLGFNLFLAYEGFKLLQSMNARHALSAGMRLPLIYVYASLPVSSVILALRIFLDMIGMNRTASTGQGEKTATYMEKGGEQ</sequence>
<evidence type="ECO:0000259" key="10">
    <source>
        <dbReference type="Pfam" id="PF04290"/>
    </source>
</evidence>
<evidence type="ECO:0000256" key="6">
    <source>
        <dbReference type="ARBA" id="ARBA00022989"/>
    </source>
</evidence>